<dbReference type="OrthoDB" id="3057168at2759"/>
<sequence length="997" mass="112030">MSCHYPITEHVCAHNPTKSGTHKKRLIVCCDGTWNDSNGSNGYTTNVSRLSTAIAQKCCTGMPQVVYYHRGVGTEESLAARTIGGAFGTGVLTDIKDCYRFICENYSPGDEIVIVGFSRGAFTARSVSGMVCSIGLLNSFGLSNFGAIFDDYQDFPNWTKFAAYDEKKHLKAFNLTNDLHRQMAAKEDENEKEDWVDRFGYFDGKDIKDVEKSNYEKNKQRFDRLKMIGYEHNRQTERSVEGKVRKMVNKYRDYLKGFRMIHCVQGEDGKWAPEVVRVKAVGVWDTVGSLGYPKMPWRLDIVRPGRDPRELRFASRNISDRVDYAFHALALDEWRTTFKPTLWGKAEGNKTTHLRQVWFPGTHSDVGGGTEDNRNPLVSLAWMADQLSSIGVEFVPEEMVRVFRSVGFKNEPRQWGMAIITSPGGFTSVPDKMYDAVKSPVNSFMGYNTQKGSRTPGLYTSQKGDALGETHELIHPSVRIRYVYKGNDLTDKSEWTCPALTSIENGFEIRRAATDRPEWARRPGPTYGFTYKTLTGDVSSIHGGMPIEDSMVVPKQMPFEEDLYQPERTEGWIWETLRQPNHEHGKWVWQELPAGGELSKDEHGERWVWKEMDPMVNGGEVRKVDDGERWVWVNTKRNMTLHEEQIGMWERLYIRTTKDEVEMEKKRRAKSANSKSEKDANKPQPGFFGRTFARIGRVTKAVGTAVTAPVRGAAYATKQVTNFVGDMLSTRVASKRQVLGLTKKRNQATLFAFIAAVVLSIWLEPRAPVAAVIQAFSRYVASTSAVPKQFKIALLIILDARGSGEPQGVSLSFQIAIERMIANTTEITTQSIIYPASFGQNVSVGVQNTVDSIRRGLQDCPNQKYSLLRYSQGATVVLEALGKLDHEITKAINTVVLVGNPYRTPGRASNVDSQGRPDNRTQFGMFAAQAMQANRTFPNYDDILDRSGIVRDICLEDDLVCAPDPECDCQLASDHLSYGLVQSVQDLIASHVMSQAT</sequence>
<keyword evidence="5" id="KW-1185">Reference proteome</keyword>
<evidence type="ECO:0000256" key="1">
    <source>
        <dbReference type="ARBA" id="ARBA00022801"/>
    </source>
</evidence>
<evidence type="ECO:0000313" key="4">
    <source>
        <dbReference type="EMBL" id="KAF0331111.1"/>
    </source>
</evidence>
<name>A0A8H3WM38_9PEZI</name>
<evidence type="ECO:0000256" key="2">
    <source>
        <dbReference type="SAM" id="MobiDB-lite"/>
    </source>
</evidence>
<dbReference type="EMBL" id="WOWK01000004">
    <property type="protein sequence ID" value="KAF0331111.1"/>
    <property type="molecule type" value="Genomic_DNA"/>
</dbReference>
<dbReference type="GO" id="GO:0052689">
    <property type="term" value="F:carboxylic ester hydrolase activity"/>
    <property type="evidence" value="ECO:0007669"/>
    <property type="project" value="UniProtKB-ARBA"/>
</dbReference>
<dbReference type="InterPro" id="IPR029058">
    <property type="entry name" value="AB_hydrolase_fold"/>
</dbReference>
<proteinExistence type="predicted"/>
<dbReference type="Pfam" id="PF01083">
    <property type="entry name" value="Cutinase"/>
    <property type="match status" value="1"/>
</dbReference>
<dbReference type="SMART" id="SM01110">
    <property type="entry name" value="Cutinase"/>
    <property type="match status" value="1"/>
</dbReference>
<dbReference type="Gene3D" id="3.40.50.1820">
    <property type="entry name" value="alpha/beta hydrolase"/>
    <property type="match status" value="2"/>
</dbReference>
<gene>
    <name evidence="4" type="ORF">GQ607_001419</name>
</gene>
<feature type="region of interest" description="Disordered" evidence="2">
    <location>
        <begin position="664"/>
        <end position="688"/>
    </location>
</feature>
<dbReference type="PANTHER" id="PTHR33840">
    <property type="match status" value="1"/>
</dbReference>
<accession>A0A8H3WM38</accession>
<dbReference type="Pfam" id="PF09994">
    <property type="entry name" value="T6SS_Tle1-like_cat"/>
    <property type="match status" value="1"/>
</dbReference>
<evidence type="ECO:0000259" key="3">
    <source>
        <dbReference type="Pfam" id="PF09994"/>
    </source>
</evidence>
<comment type="caution">
    <text evidence="4">The sequence shown here is derived from an EMBL/GenBank/DDBJ whole genome shotgun (WGS) entry which is preliminary data.</text>
</comment>
<dbReference type="Proteomes" id="UP000434172">
    <property type="component" value="Unassembled WGS sequence"/>
</dbReference>
<keyword evidence="1" id="KW-0378">Hydrolase</keyword>
<evidence type="ECO:0000313" key="5">
    <source>
        <dbReference type="Proteomes" id="UP000434172"/>
    </source>
</evidence>
<organism evidence="4 5">
    <name type="scientific">Colletotrichum asianum</name>
    <dbReference type="NCBI Taxonomy" id="702518"/>
    <lineage>
        <taxon>Eukaryota</taxon>
        <taxon>Fungi</taxon>
        <taxon>Dikarya</taxon>
        <taxon>Ascomycota</taxon>
        <taxon>Pezizomycotina</taxon>
        <taxon>Sordariomycetes</taxon>
        <taxon>Hypocreomycetidae</taxon>
        <taxon>Glomerellales</taxon>
        <taxon>Glomerellaceae</taxon>
        <taxon>Colletotrichum</taxon>
        <taxon>Colletotrichum gloeosporioides species complex</taxon>
    </lineage>
</organism>
<protein>
    <recommendedName>
        <fullName evidence="3">T6SS Phospholipase effector Tle1-like catalytic domain-containing protein</fullName>
    </recommendedName>
</protein>
<dbReference type="SUPFAM" id="SSF53474">
    <property type="entry name" value="alpha/beta-Hydrolases"/>
    <property type="match status" value="2"/>
</dbReference>
<feature type="domain" description="T6SS Phospholipase effector Tle1-like catalytic" evidence="3">
    <location>
        <begin position="24"/>
        <end position="386"/>
    </location>
</feature>
<dbReference type="InterPro" id="IPR018712">
    <property type="entry name" value="Tle1-like_cat"/>
</dbReference>
<dbReference type="InterPro" id="IPR000675">
    <property type="entry name" value="Cutinase/axe"/>
</dbReference>
<dbReference type="PANTHER" id="PTHR33840:SF1">
    <property type="entry name" value="TLE1 PHOSPHOLIPASE DOMAIN-CONTAINING PROTEIN"/>
    <property type="match status" value="1"/>
</dbReference>
<dbReference type="AlphaFoldDB" id="A0A8H3WM38"/>
<reference evidence="4 5" key="1">
    <citation type="submission" date="2019-12" db="EMBL/GenBank/DDBJ databases">
        <title>A genome sequence resource for the geographically widespread anthracnose pathogen Colletotrichum asianum.</title>
        <authorList>
            <person name="Meng Y."/>
        </authorList>
    </citation>
    <scope>NUCLEOTIDE SEQUENCE [LARGE SCALE GENOMIC DNA]</scope>
    <source>
        <strain evidence="4 5">ICMP 18580</strain>
    </source>
</reference>